<gene>
    <name evidence="3" type="ORF">BpHYR1_036256</name>
</gene>
<feature type="domain" description="SWIM-type" evidence="2">
    <location>
        <begin position="231"/>
        <end position="267"/>
    </location>
</feature>
<protein>
    <recommendedName>
        <fullName evidence="2">SWIM-type domain-containing protein</fullName>
    </recommendedName>
</protein>
<comment type="caution">
    <text evidence="3">The sequence shown here is derived from an EMBL/GenBank/DDBJ whole genome shotgun (WGS) entry which is preliminary data.</text>
</comment>
<sequence length="297" mass="34603">FLPTILIADGSDAITNGYELAFGKPSERIMCWAHVLRNVNEHLVSIPSETRNAIKSDIMVIQLSINEDIFKAAIRLFCDKWLLQNDSLVENFIKHFKEQWFTKQPGWYEGHALGYPSSNNALESTNRYIKEQSTFKDRLSVTRLDPAEKNYKAFKTQVEIRLADWTATAQWLQRKQSVIKHKINNNLKLYFVGNKNNQQIDQTYVDNWMTVHLNCDRDEFEDYKNHEPLLYVIVPDLVDFKSGKCSCIWYIKNNICKHLIGISKILNIPECEIPLSAKNIPIGEKRNLEDLQRQNKP</sequence>
<dbReference type="GO" id="GO:0008270">
    <property type="term" value="F:zinc ion binding"/>
    <property type="evidence" value="ECO:0007669"/>
    <property type="project" value="UniProtKB-KW"/>
</dbReference>
<keyword evidence="1" id="KW-0863">Zinc-finger</keyword>
<name>A0A3M7T318_BRAPC</name>
<evidence type="ECO:0000313" key="3">
    <source>
        <dbReference type="EMBL" id="RNA42218.1"/>
    </source>
</evidence>
<dbReference type="Proteomes" id="UP000276133">
    <property type="component" value="Unassembled WGS sequence"/>
</dbReference>
<keyword evidence="4" id="KW-1185">Reference proteome</keyword>
<dbReference type="PROSITE" id="PS50966">
    <property type="entry name" value="ZF_SWIM"/>
    <property type="match status" value="1"/>
</dbReference>
<evidence type="ECO:0000313" key="4">
    <source>
        <dbReference type="Proteomes" id="UP000276133"/>
    </source>
</evidence>
<keyword evidence="1" id="KW-0479">Metal-binding</keyword>
<accession>A0A3M7T318</accession>
<proteinExistence type="predicted"/>
<dbReference type="AlphaFoldDB" id="A0A3M7T318"/>
<organism evidence="3 4">
    <name type="scientific">Brachionus plicatilis</name>
    <name type="common">Marine rotifer</name>
    <name type="synonym">Brachionus muelleri</name>
    <dbReference type="NCBI Taxonomy" id="10195"/>
    <lineage>
        <taxon>Eukaryota</taxon>
        <taxon>Metazoa</taxon>
        <taxon>Spiralia</taxon>
        <taxon>Gnathifera</taxon>
        <taxon>Rotifera</taxon>
        <taxon>Eurotatoria</taxon>
        <taxon>Monogononta</taxon>
        <taxon>Pseudotrocha</taxon>
        <taxon>Ploima</taxon>
        <taxon>Brachionidae</taxon>
        <taxon>Brachionus</taxon>
    </lineage>
</organism>
<evidence type="ECO:0000259" key="2">
    <source>
        <dbReference type="PROSITE" id="PS50966"/>
    </source>
</evidence>
<dbReference type="OrthoDB" id="119028at2759"/>
<evidence type="ECO:0000256" key="1">
    <source>
        <dbReference type="PROSITE-ProRule" id="PRU00325"/>
    </source>
</evidence>
<feature type="non-terminal residue" evidence="3">
    <location>
        <position position="1"/>
    </location>
</feature>
<keyword evidence="1" id="KW-0862">Zinc</keyword>
<dbReference type="InterPro" id="IPR007527">
    <property type="entry name" value="Znf_SWIM"/>
</dbReference>
<reference evidence="3 4" key="1">
    <citation type="journal article" date="2018" name="Sci. Rep.">
        <title>Genomic signatures of local adaptation to the degree of environmental predictability in rotifers.</title>
        <authorList>
            <person name="Franch-Gras L."/>
            <person name="Hahn C."/>
            <person name="Garcia-Roger E.M."/>
            <person name="Carmona M.J."/>
            <person name="Serra M."/>
            <person name="Gomez A."/>
        </authorList>
    </citation>
    <scope>NUCLEOTIDE SEQUENCE [LARGE SCALE GENOMIC DNA]</scope>
    <source>
        <strain evidence="3">HYR1</strain>
    </source>
</reference>
<dbReference type="EMBL" id="REGN01000399">
    <property type="protein sequence ID" value="RNA42218.1"/>
    <property type="molecule type" value="Genomic_DNA"/>
</dbReference>